<evidence type="ECO:0000256" key="1">
    <source>
        <dbReference type="SAM" id="SignalP"/>
    </source>
</evidence>
<dbReference type="PANTHER" id="PTHR34179">
    <property type="entry name" value="TUMOR PROTEIN P53-INDUCIBLE PROTEIN 13"/>
    <property type="match status" value="1"/>
</dbReference>
<evidence type="ECO:0000313" key="2">
    <source>
        <dbReference type="EMBL" id="AEY58899.1"/>
    </source>
</evidence>
<organism evidence="2">
    <name type="scientific">Apis cerana</name>
    <name type="common">Indian honeybee</name>
    <dbReference type="NCBI Taxonomy" id="7461"/>
    <lineage>
        <taxon>Eukaryota</taxon>
        <taxon>Metazoa</taxon>
        <taxon>Ecdysozoa</taxon>
        <taxon>Arthropoda</taxon>
        <taxon>Hexapoda</taxon>
        <taxon>Insecta</taxon>
        <taxon>Pterygota</taxon>
        <taxon>Neoptera</taxon>
        <taxon>Endopterygota</taxon>
        <taxon>Hymenoptera</taxon>
        <taxon>Apocrita</taxon>
        <taxon>Aculeata</taxon>
        <taxon>Apoidea</taxon>
        <taxon>Anthophila</taxon>
        <taxon>Apidae</taxon>
        <taxon>Apis</taxon>
    </lineage>
</organism>
<keyword evidence="1" id="KW-0732">Signal</keyword>
<protein>
    <submittedName>
        <fullName evidence="2">Uncharacterized protein</fullName>
    </submittedName>
</protein>
<sequence length="222" mass="25695">MKTKTVLLLFVCYFFARSAANDEFLDDDYEEDPRNFDLDQVDSFREYVFGRDGESRRNIINDELEDWPGRWMPDRPNDPTPPPKIFPKISETSVQSLHGIPMGYSSQNCDDAKSNLTMDWDGNPIVHTCYDKRIVPNRSTKAIMYCVLMPKYYVPLVLISWGCRLSMSYVNPELVIEFIREHARRGPEEISKDGDFVEGLLHRAEIVSDIDDTILCPNAHTF</sequence>
<accession>V9IF00</accession>
<proteinExistence type="evidence at transcript level"/>
<gene>
    <name evidence="2" type="ORF">ACCB01533.2</name>
</gene>
<dbReference type="GO" id="GO:0005737">
    <property type="term" value="C:cytoplasm"/>
    <property type="evidence" value="ECO:0007669"/>
    <property type="project" value="TreeGrafter"/>
</dbReference>
<dbReference type="EMBL" id="JR039893">
    <property type="protein sequence ID" value="AEY58899.1"/>
    <property type="molecule type" value="mRNA"/>
</dbReference>
<dbReference type="AlphaFoldDB" id="V9IF00"/>
<name>V9IF00_APICE</name>
<feature type="signal peptide" evidence="1">
    <location>
        <begin position="1"/>
        <end position="20"/>
    </location>
</feature>
<feature type="chain" id="PRO_5004777196" evidence="1">
    <location>
        <begin position="21"/>
        <end position="222"/>
    </location>
</feature>
<reference evidence="2" key="1">
    <citation type="submission" date="2011-11" db="EMBL/GenBank/DDBJ databases">
        <title>Decoding the brain transcriptome of the Eastern honeybee (Apis cerana) based on pyrosequencing.</title>
        <authorList>
            <person name="Sun L."/>
            <person name="Zheng H."/>
            <person name="Wang Y."/>
            <person name="Xie X."/>
            <person name="Zhu Y."/>
            <person name="Gu W."/>
            <person name="Wang S."/>
        </authorList>
    </citation>
    <scope>NUCLEOTIDE SEQUENCE</scope>
    <source>
        <tissue evidence="2">Brain</tissue>
    </source>
</reference>
<dbReference type="PANTHER" id="PTHR34179:SF1">
    <property type="entry name" value="TUMOR PROTEIN P53-INDUCIBLE PROTEIN 13"/>
    <property type="match status" value="1"/>
</dbReference>